<keyword evidence="6" id="KW-1185">Reference proteome</keyword>
<dbReference type="AlphaFoldDB" id="A0A6P1C561"/>
<reference evidence="4 5" key="1">
    <citation type="submission" date="2020-02" db="EMBL/GenBank/DDBJ databases">
        <title>Draft genome sequence of Rhizobium tropici.</title>
        <authorList>
            <person name="Khayi S."/>
            <person name="Jemo M."/>
        </authorList>
    </citation>
    <scope>NUCLEOTIDE SEQUENCE [LARGE SCALE GENOMIC DNA]</scope>
    <source>
        <strain evidence="4 5">A12</strain>
    </source>
</reference>
<keyword evidence="1" id="KW-1133">Transmembrane helix</keyword>
<dbReference type="InterPro" id="IPR051311">
    <property type="entry name" value="DedA_domain"/>
</dbReference>
<dbReference type="Pfam" id="PF09335">
    <property type="entry name" value="VTT_dom"/>
    <property type="match status" value="1"/>
</dbReference>
<evidence type="ECO:0000256" key="1">
    <source>
        <dbReference type="SAM" id="Phobius"/>
    </source>
</evidence>
<protein>
    <submittedName>
        <fullName evidence="4">DedA family protein</fullName>
    </submittedName>
    <submittedName>
        <fullName evidence="3">Membrane protein YqaA with SNARE-associated domain</fullName>
    </submittedName>
</protein>
<evidence type="ECO:0000313" key="5">
    <source>
        <dbReference type="Proteomes" id="UP000471190"/>
    </source>
</evidence>
<feature type="transmembrane region" description="Helical" evidence="1">
    <location>
        <begin position="121"/>
        <end position="142"/>
    </location>
</feature>
<name>A0A6P1C561_RHITR</name>
<proteinExistence type="predicted"/>
<feature type="transmembrane region" description="Helical" evidence="1">
    <location>
        <begin position="94"/>
        <end position="115"/>
    </location>
</feature>
<dbReference type="InterPro" id="IPR032816">
    <property type="entry name" value="VTT_dom"/>
</dbReference>
<dbReference type="EMBL" id="JAADZA010000009">
    <property type="protein sequence ID" value="NEV11536.1"/>
    <property type="molecule type" value="Genomic_DNA"/>
</dbReference>
<evidence type="ECO:0000259" key="2">
    <source>
        <dbReference type="Pfam" id="PF09335"/>
    </source>
</evidence>
<feature type="domain" description="VTT" evidence="2">
    <location>
        <begin position="28"/>
        <end position="140"/>
    </location>
</feature>
<dbReference type="EMBL" id="JACHBF010000010">
    <property type="protein sequence ID" value="MBB6493331.1"/>
    <property type="molecule type" value="Genomic_DNA"/>
</dbReference>
<dbReference type="PANTHER" id="PTHR42709:SF4">
    <property type="entry name" value="INNER MEMBRANE PROTEIN YQAA"/>
    <property type="match status" value="1"/>
</dbReference>
<keyword evidence="1" id="KW-0472">Membrane</keyword>
<keyword evidence="1" id="KW-0812">Transmembrane</keyword>
<comment type="caution">
    <text evidence="4">The sequence shown here is derived from an EMBL/GenBank/DDBJ whole genome shotgun (WGS) entry which is preliminary data.</text>
</comment>
<gene>
    <name evidence="3" type="ORF">GGD45_003757</name>
    <name evidence="4" type="ORF">GXW80_11080</name>
</gene>
<dbReference type="PANTHER" id="PTHR42709">
    <property type="entry name" value="ALKALINE PHOSPHATASE LIKE PROTEIN"/>
    <property type="match status" value="1"/>
</dbReference>
<reference evidence="3 6" key="2">
    <citation type="submission" date="2020-08" db="EMBL/GenBank/DDBJ databases">
        <title>Genomic Encyclopedia of Type Strains, Phase IV (KMG-V): Genome sequencing to study the core and pangenomes of soil and plant-associated prokaryotes.</title>
        <authorList>
            <person name="Whitman W."/>
        </authorList>
    </citation>
    <scope>NUCLEOTIDE SEQUENCE [LARGE SCALE GENOMIC DNA]</scope>
    <source>
        <strain evidence="3 6">SEMIA 4059</strain>
    </source>
</reference>
<sequence length="145" mass="15937">MTDLLAYFGLFMAAFGAATILPMQSEAVLAGLLLTGRYSAPWLVVTAGVGNILGSLVNWILGRGIERFRQRRWFPVGEDTLDRAQAWYRKYGKWSLLASWVPIVGDPITVVAGVLREPLPTFLLLVTIAKLGRYVIVALATMNLA</sequence>
<dbReference type="Proteomes" id="UP000526625">
    <property type="component" value="Unassembled WGS sequence"/>
</dbReference>
<dbReference type="Proteomes" id="UP000471190">
    <property type="component" value="Unassembled WGS sequence"/>
</dbReference>
<feature type="transmembrane region" description="Helical" evidence="1">
    <location>
        <begin position="40"/>
        <end position="61"/>
    </location>
</feature>
<accession>A0A6P1C561</accession>
<organism evidence="4 5">
    <name type="scientific">Rhizobium tropici</name>
    <dbReference type="NCBI Taxonomy" id="398"/>
    <lineage>
        <taxon>Bacteria</taxon>
        <taxon>Pseudomonadati</taxon>
        <taxon>Pseudomonadota</taxon>
        <taxon>Alphaproteobacteria</taxon>
        <taxon>Hyphomicrobiales</taxon>
        <taxon>Rhizobiaceae</taxon>
        <taxon>Rhizobium/Agrobacterium group</taxon>
        <taxon>Rhizobium</taxon>
    </lineage>
</organism>
<evidence type="ECO:0000313" key="6">
    <source>
        <dbReference type="Proteomes" id="UP000526625"/>
    </source>
</evidence>
<evidence type="ECO:0000313" key="4">
    <source>
        <dbReference type="EMBL" id="NEV11536.1"/>
    </source>
</evidence>
<evidence type="ECO:0000313" key="3">
    <source>
        <dbReference type="EMBL" id="MBB6493331.1"/>
    </source>
</evidence>
<dbReference type="RefSeq" id="WP_015343264.1">
    <property type="nucleotide sequence ID" value="NZ_JAADZA010000009.1"/>
</dbReference>